<dbReference type="SMART" id="SM00165">
    <property type="entry name" value="UBA"/>
    <property type="match status" value="1"/>
</dbReference>
<comment type="caution">
    <text evidence="7">The sequence shown here is derived from an EMBL/GenBank/DDBJ whole genome shotgun (WGS) entry which is preliminary data.</text>
</comment>
<keyword evidence="8" id="KW-1185">Reference proteome</keyword>
<gene>
    <name evidence="7" type="primary">Dnali1-L</name>
    <name evidence="7" type="ORF">Hamer_G010582</name>
</gene>
<name>A0A8J5IYI5_HOMAM</name>
<dbReference type="Pfam" id="PF00627">
    <property type="entry name" value="UBA"/>
    <property type="match status" value="1"/>
</dbReference>
<feature type="domain" description="UBA" evidence="6">
    <location>
        <begin position="388"/>
        <end position="429"/>
    </location>
</feature>
<dbReference type="InterPro" id="IPR019347">
    <property type="entry name" value="Axonemal_dynein_light_chain"/>
</dbReference>
<evidence type="ECO:0000259" key="6">
    <source>
        <dbReference type="PROSITE" id="PS50030"/>
    </source>
</evidence>
<dbReference type="Pfam" id="PF10211">
    <property type="entry name" value="Ax_dynein_light"/>
    <property type="match status" value="1"/>
</dbReference>
<dbReference type="EMBL" id="JAHLQT010047199">
    <property type="protein sequence ID" value="KAG7153287.1"/>
    <property type="molecule type" value="Genomic_DNA"/>
</dbReference>
<protein>
    <submittedName>
        <fullName evidence="7">Axonemal dynein light intermediate polypeptide 1-like</fullName>
    </submittedName>
</protein>
<sequence>MDVGLLQLEAPIKINSNGEQVEQIFDDSLEESEDDLEIITAALEMDSMDDDEDNEATITDKERGEKIIDVLIPPCEWQDEEGMTWIQRVSRAPPSRTAVILLWEQLDLKIKEQQARTGGICSIRRDLYRECFDELIRQVTLDCPERGLLLSRVRDEANMTIAAFQCLFQCASEFGATKAIQVLIETLLSKLIHQGVVLKASDTLKDAGVASGDLIHCLPKSGRIVDAQPAVGRVAQYVASLMTSETMSPRRSHHVSYSMDALSDDDEMDADQSEDSTSGSRASGSIPFQPITPAQLAAALASNSNNGSTNRLPTSAPRSIPTTPSAATTTPFNTPAPSAGAPAAPGPITHEMFSNALQNALAASASRASGPSSSSSSSGPPSASIQIPNLEESLQLMREMGIPDEDLSRQALQATNGDVQAAVNLIFAQWMADD</sequence>
<keyword evidence="1" id="KW-0243">Dynein</keyword>
<dbReference type="PROSITE" id="PS50030">
    <property type="entry name" value="UBA"/>
    <property type="match status" value="1"/>
</dbReference>
<dbReference type="CDD" id="cd14326">
    <property type="entry name" value="UBA_UBL7"/>
    <property type="match status" value="1"/>
</dbReference>
<comment type="similarity">
    <text evidence="4">Belongs to the inner dynein arm light chain family.</text>
</comment>
<dbReference type="AlphaFoldDB" id="A0A8J5IYI5"/>
<dbReference type="PANTHER" id="PTHR13183">
    <property type="entry name" value="AXONEMAL INNER ARM DYNEIN LIGHT CHAIN 28"/>
    <property type="match status" value="1"/>
</dbReference>
<feature type="compositionally biased region" description="Acidic residues" evidence="5">
    <location>
        <begin position="265"/>
        <end position="274"/>
    </location>
</feature>
<dbReference type="Proteomes" id="UP000747542">
    <property type="component" value="Unassembled WGS sequence"/>
</dbReference>
<dbReference type="PANTHER" id="PTHR13183:SF0">
    <property type="entry name" value="AXONEMAL DYNEIN LIGHT INTERMEDIATE POLYPEPTIDE 1"/>
    <property type="match status" value="1"/>
</dbReference>
<keyword evidence="2" id="KW-0175">Coiled coil</keyword>
<dbReference type="InterPro" id="IPR015940">
    <property type="entry name" value="UBA"/>
</dbReference>
<evidence type="ECO:0000313" key="8">
    <source>
        <dbReference type="Proteomes" id="UP000747542"/>
    </source>
</evidence>
<feature type="region of interest" description="Disordered" evidence="5">
    <location>
        <begin position="364"/>
        <end position="385"/>
    </location>
</feature>
<evidence type="ECO:0000256" key="4">
    <source>
        <dbReference type="ARBA" id="ARBA00038114"/>
    </source>
</evidence>
<accession>A0A8J5IYI5</accession>
<evidence type="ECO:0000256" key="5">
    <source>
        <dbReference type="SAM" id="MobiDB-lite"/>
    </source>
</evidence>
<dbReference type="InterPro" id="IPR047878">
    <property type="entry name" value="UBL7_UBA"/>
</dbReference>
<dbReference type="GO" id="GO:0005930">
    <property type="term" value="C:axoneme"/>
    <property type="evidence" value="ECO:0007669"/>
    <property type="project" value="TreeGrafter"/>
</dbReference>
<dbReference type="InterPro" id="IPR009060">
    <property type="entry name" value="UBA-like_sf"/>
</dbReference>
<evidence type="ECO:0000256" key="1">
    <source>
        <dbReference type="ARBA" id="ARBA00023017"/>
    </source>
</evidence>
<feature type="region of interest" description="Disordered" evidence="5">
    <location>
        <begin position="302"/>
        <end position="349"/>
    </location>
</feature>
<keyword evidence="3" id="KW-0505">Motor protein</keyword>
<evidence type="ECO:0000256" key="3">
    <source>
        <dbReference type="ARBA" id="ARBA00023175"/>
    </source>
</evidence>
<reference evidence="7" key="1">
    <citation type="journal article" date="2021" name="Sci. Adv.">
        <title>The American lobster genome reveals insights on longevity, neural, and immune adaptations.</title>
        <authorList>
            <person name="Polinski J.M."/>
            <person name="Zimin A.V."/>
            <person name="Clark K.F."/>
            <person name="Kohn A.B."/>
            <person name="Sadowski N."/>
            <person name="Timp W."/>
            <person name="Ptitsyn A."/>
            <person name="Khanna P."/>
            <person name="Romanova D.Y."/>
            <person name="Williams P."/>
            <person name="Greenwood S.J."/>
            <person name="Moroz L.L."/>
            <person name="Walt D.R."/>
            <person name="Bodnar A.G."/>
        </authorList>
    </citation>
    <scope>NUCLEOTIDE SEQUENCE</scope>
    <source>
        <strain evidence="7">GMGI-L3</strain>
    </source>
</reference>
<dbReference type="Gene3D" id="1.10.8.10">
    <property type="entry name" value="DNA helicase RuvA subunit, C-terminal domain"/>
    <property type="match status" value="1"/>
</dbReference>
<feature type="compositionally biased region" description="Low complexity" evidence="5">
    <location>
        <begin position="313"/>
        <end position="347"/>
    </location>
</feature>
<organism evidence="7 8">
    <name type="scientific">Homarus americanus</name>
    <name type="common">American lobster</name>
    <dbReference type="NCBI Taxonomy" id="6706"/>
    <lineage>
        <taxon>Eukaryota</taxon>
        <taxon>Metazoa</taxon>
        <taxon>Ecdysozoa</taxon>
        <taxon>Arthropoda</taxon>
        <taxon>Crustacea</taxon>
        <taxon>Multicrustacea</taxon>
        <taxon>Malacostraca</taxon>
        <taxon>Eumalacostraca</taxon>
        <taxon>Eucarida</taxon>
        <taxon>Decapoda</taxon>
        <taxon>Pleocyemata</taxon>
        <taxon>Astacidea</taxon>
        <taxon>Nephropoidea</taxon>
        <taxon>Nephropidae</taxon>
        <taxon>Homarus</taxon>
    </lineage>
</organism>
<feature type="region of interest" description="Disordered" evidence="5">
    <location>
        <begin position="265"/>
        <end position="288"/>
    </location>
</feature>
<dbReference type="GO" id="GO:0045504">
    <property type="term" value="F:dynein heavy chain binding"/>
    <property type="evidence" value="ECO:0007669"/>
    <property type="project" value="TreeGrafter"/>
</dbReference>
<proteinExistence type="inferred from homology"/>
<evidence type="ECO:0000256" key="2">
    <source>
        <dbReference type="ARBA" id="ARBA00023054"/>
    </source>
</evidence>
<dbReference type="GO" id="GO:0030286">
    <property type="term" value="C:dynein complex"/>
    <property type="evidence" value="ECO:0007669"/>
    <property type="project" value="UniProtKB-KW"/>
</dbReference>
<evidence type="ECO:0000313" key="7">
    <source>
        <dbReference type="EMBL" id="KAG7153287.1"/>
    </source>
</evidence>
<dbReference type="SUPFAM" id="SSF46934">
    <property type="entry name" value="UBA-like"/>
    <property type="match status" value="1"/>
</dbReference>